<protein>
    <submittedName>
        <fullName evidence="2">Uncharacterized protein</fullName>
    </submittedName>
</protein>
<comment type="caution">
    <text evidence="2">The sequence shown here is derived from an EMBL/GenBank/DDBJ whole genome shotgun (WGS) entry which is preliminary data.</text>
</comment>
<accession>A0A316IH80</accession>
<proteinExistence type="predicted"/>
<dbReference type="EMBL" id="QGHC01000002">
    <property type="protein sequence ID" value="PWK92489.1"/>
    <property type="molecule type" value="Genomic_DNA"/>
</dbReference>
<feature type="transmembrane region" description="Helical" evidence="1">
    <location>
        <begin position="56"/>
        <end position="78"/>
    </location>
</feature>
<feature type="transmembrane region" description="Helical" evidence="1">
    <location>
        <begin position="189"/>
        <end position="210"/>
    </location>
</feature>
<feature type="transmembrane region" description="Helical" evidence="1">
    <location>
        <begin position="247"/>
        <end position="265"/>
    </location>
</feature>
<feature type="transmembrane region" description="Helical" evidence="1">
    <location>
        <begin position="222"/>
        <end position="241"/>
    </location>
</feature>
<feature type="transmembrane region" description="Helical" evidence="1">
    <location>
        <begin position="21"/>
        <end position="44"/>
    </location>
</feature>
<dbReference type="AlphaFoldDB" id="A0A316IH80"/>
<evidence type="ECO:0000313" key="2">
    <source>
        <dbReference type="EMBL" id="PWK92489.1"/>
    </source>
</evidence>
<feature type="transmembrane region" description="Helical" evidence="1">
    <location>
        <begin position="156"/>
        <end position="177"/>
    </location>
</feature>
<feature type="transmembrane region" description="Helical" evidence="1">
    <location>
        <begin position="122"/>
        <end position="144"/>
    </location>
</feature>
<feature type="transmembrane region" description="Helical" evidence="1">
    <location>
        <begin position="99"/>
        <end position="116"/>
    </location>
</feature>
<reference evidence="2 3" key="1">
    <citation type="submission" date="2018-05" db="EMBL/GenBank/DDBJ databases">
        <title>Genomic Encyclopedia of Type Strains, Phase IV (KMG-IV): sequencing the most valuable type-strain genomes for metagenomic binning, comparative biology and taxonomic classification.</title>
        <authorList>
            <person name="Goeker M."/>
        </authorList>
    </citation>
    <scope>NUCLEOTIDE SEQUENCE [LARGE SCALE GENOMIC DNA]</scope>
    <source>
        <strain evidence="2 3">DSM 14263</strain>
    </source>
</reference>
<dbReference type="Proteomes" id="UP000245812">
    <property type="component" value="Unassembled WGS sequence"/>
</dbReference>
<keyword evidence="1" id="KW-0472">Membrane</keyword>
<keyword evidence="3" id="KW-1185">Reference proteome</keyword>
<sequence length="292" mass="30961">MLKPQPMSAAAAEPNRAGDAWLPLLLHELALAGYGIWMLLGAALTLGLYRSGRSEVLVPLTLGGCFVGAGLLAALLRLPRVHEWRGWQPARDSRPGREALFALSAYLPMLALAGLARGDNGFWATRAAGAALALCSLANLAYAVGWPRGGAGPQPFGSVVSAAYGGGLWLWLCLAAQDDAVHPAGTHPWIMVLILLALLLGFTEGLRWQVLRAAPRGGELRPARFFAAVFTYALPCVVLLLDDRFDSHPAALAGAALSCLAGLTIERRLYVQALARRTAEGGGVHCKFKTPR</sequence>
<organism evidence="2 3">
    <name type="scientific">Fulvimonas soli</name>
    <dbReference type="NCBI Taxonomy" id="155197"/>
    <lineage>
        <taxon>Bacteria</taxon>
        <taxon>Pseudomonadati</taxon>
        <taxon>Pseudomonadota</taxon>
        <taxon>Gammaproteobacteria</taxon>
        <taxon>Lysobacterales</taxon>
        <taxon>Rhodanobacteraceae</taxon>
        <taxon>Fulvimonas</taxon>
    </lineage>
</organism>
<name>A0A316IH80_9GAMM</name>
<dbReference type="OrthoDB" id="5944358at2"/>
<gene>
    <name evidence="2" type="ORF">C7456_102224</name>
</gene>
<evidence type="ECO:0000256" key="1">
    <source>
        <dbReference type="SAM" id="Phobius"/>
    </source>
</evidence>
<evidence type="ECO:0000313" key="3">
    <source>
        <dbReference type="Proteomes" id="UP000245812"/>
    </source>
</evidence>
<keyword evidence="1" id="KW-1133">Transmembrane helix</keyword>
<keyword evidence="1" id="KW-0812">Transmembrane</keyword>